<proteinExistence type="predicted"/>
<sequence length="238" mass="25311">MEIGYPTDVKHVAHIGYSNSANVPSWMTEFKTASDFSFGIYAGSGEIPWVSQESNQPKALQSSPGMFSDSSWSGTVFVYQPDQDSVVQVDKDAYNNCNTSSFISKFDDGNTVFTFTRSGSFYFVSGFDNNCKRNESLVVVVMADRSKTALGTNQSSPSPSPTPLTEAPFPPSPPPPTAPLSPPPPPSSSSMQAPPSPAPTEQETYNTPPPPPNGVPVKGANLIMCSVGVVIGLLLFSS</sequence>
<evidence type="ECO:0000259" key="3">
    <source>
        <dbReference type="PROSITE" id="PS51485"/>
    </source>
</evidence>
<feature type="domain" description="CRIB" evidence="2">
    <location>
        <begin position="3"/>
        <end position="16"/>
    </location>
</feature>
<gene>
    <name evidence="4" type="ORF">HPP92_009191</name>
</gene>
<reference evidence="4 5" key="1">
    <citation type="journal article" date="2020" name="Nat. Food">
        <title>A phased Vanilla planifolia genome enables genetic improvement of flavour and production.</title>
        <authorList>
            <person name="Hasing T."/>
            <person name="Tang H."/>
            <person name="Brym M."/>
            <person name="Khazi F."/>
            <person name="Huang T."/>
            <person name="Chambers A.H."/>
        </authorList>
    </citation>
    <scope>NUCLEOTIDE SEQUENCE [LARGE SCALE GENOMIC DNA]</scope>
    <source>
        <tissue evidence="4">Leaf</tissue>
    </source>
</reference>
<dbReference type="OrthoDB" id="4206278at2759"/>
<dbReference type="PROSITE" id="PS51485">
    <property type="entry name" value="PHYTOCYANIN"/>
    <property type="match status" value="1"/>
</dbReference>
<dbReference type="SUPFAM" id="SSF49503">
    <property type="entry name" value="Cupredoxins"/>
    <property type="match status" value="1"/>
</dbReference>
<evidence type="ECO:0000313" key="4">
    <source>
        <dbReference type="EMBL" id="KAG0487096.1"/>
    </source>
</evidence>
<dbReference type="AlphaFoldDB" id="A0A835RDD4"/>
<comment type="caution">
    <text evidence="4">The sequence shown here is derived from an EMBL/GenBank/DDBJ whole genome shotgun (WGS) entry which is preliminary data.</text>
</comment>
<dbReference type="EMBL" id="JADCNM010000004">
    <property type="protein sequence ID" value="KAG0487096.1"/>
    <property type="molecule type" value="Genomic_DNA"/>
</dbReference>
<dbReference type="Pfam" id="PF02298">
    <property type="entry name" value="Cu_bind_like"/>
    <property type="match status" value="1"/>
</dbReference>
<dbReference type="Proteomes" id="UP000639772">
    <property type="component" value="Unassembled WGS sequence"/>
</dbReference>
<dbReference type="InterPro" id="IPR000095">
    <property type="entry name" value="CRIB_dom"/>
</dbReference>
<accession>A0A835RDD4</accession>
<dbReference type="Gene3D" id="2.60.40.420">
    <property type="entry name" value="Cupredoxins - blue copper proteins"/>
    <property type="match status" value="1"/>
</dbReference>
<dbReference type="InterPro" id="IPR008972">
    <property type="entry name" value="Cupredoxin"/>
</dbReference>
<feature type="compositionally biased region" description="Pro residues" evidence="1">
    <location>
        <begin position="158"/>
        <end position="187"/>
    </location>
</feature>
<protein>
    <submittedName>
        <fullName evidence="4">Uncharacterized protein</fullName>
    </submittedName>
</protein>
<dbReference type="PANTHER" id="PTHR46325">
    <property type="entry name" value="CRIB DOMAIN-CONTAINING PROTEIN RIC8"/>
    <property type="match status" value="1"/>
</dbReference>
<evidence type="ECO:0000256" key="1">
    <source>
        <dbReference type="SAM" id="MobiDB-lite"/>
    </source>
</evidence>
<evidence type="ECO:0000259" key="2">
    <source>
        <dbReference type="PROSITE" id="PS50108"/>
    </source>
</evidence>
<dbReference type="InterPro" id="IPR003245">
    <property type="entry name" value="Phytocyanin_dom"/>
</dbReference>
<feature type="region of interest" description="Disordered" evidence="1">
    <location>
        <begin position="149"/>
        <end position="217"/>
    </location>
</feature>
<feature type="domain" description="Phytocyanin" evidence="3">
    <location>
        <begin position="76"/>
        <end position="143"/>
    </location>
</feature>
<evidence type="ECO:0000313" key="5">
    <source>
        <dbReference type="Proteomes" id="UP000639772"/>
    </source>
</evidence>
<dbReference type="CDD" id="cd00132">
    <property type="entry name" value="CRIB"/>
    <property type="match status" value="1"/>
</dbReference>
<dbReference type="PROSITE" id="PS50108">
    <property type="entry name" value="CRIB"/>
    <property type="match status" value="1"/>
</dbReference>
<name>A0A835RDD4_VANPL</name>
<dbReference type="GO" id="GO:0009055">
    <property type="term" value="F:electron transfer activity"/>
    <property type="evidence" value="ECO:0007669"/>
    <property type="project" value="InterPro"/>
</dbReference>
<organism evidence="4 5">
    <name type="scientific">Vanilla planifolia</name>
    <name type="common">Vanilla</name>
    <dbReference type="NCBI Taxonomy" id="51239"/>
    <lineage>
        <taxon>Eukaryota</taxon>
        <taxon>Viridiplantae</taxon>
        <taxon>Streptophyta</taxon>
        <taxon>Embryophyta</taxon>
        <taxon>Tracheophyta</taxon>
        <taxon>Spermatophyta</taxon>
        <taxon>Magnoliopsida</taxon>
        <taxon>Liliopsida</taxon>
        <taxon>Asparagales</taxon>
        <taxon>Orchidaceae</taxon>
        <taxon>Vanilloideae</taxon>
        <taxon>Vanilleae</taxon>
        <taxon>Vanilla</taxon>
    </lineage>
</organism>
<dbReference type="PANTHER" id="PTHR46325:SF20">
    <property type="entry name" value="CRIB DOMAIN-CONTAINING PROTEIN RIC10"/>
    <property type="match status" value="1"/>
</dbReference>